<proteinExistence type="predicted"/>
<gene>
    <name evidence="2" type="ORF">PR048_014586</name>
</gene>
<reference evidence="2 3" key="1">
    <citation type="submission" date="2023-02" db="EMBL/GenBank/DDBJ databases">
        <title>LHISI_Scaffold_Assembly.</title>
        <authorList>
            <person name="Stuart O.P."/>
            <person name="Cleave R."/>
            <person name="Magrath M.J.L."/>
            <person name="Mikheyev A.S."/>
        </authorList>
    </citation>
    <scope>NUCLEOTIDE SEQUENCE [LARGE SCALE GENOMIC DNA]</scope>
    <source>
        <strain evidence="2">Daus_M_001</strain>
        <tissue evidence="2">Leg muscle</tissue>
    </source>
</reference>
<evidence type="ECO:0000256" key="1">
    <source>
        <dbReference type="SAM" id="Phobius"/>
    </source>
</evidence>
<comment type="caution">
    <text evidence="2">The sequence shown here is derived from an EMBL/GenBank/DDBJ whole genome shotgun (WGS) entry which is preliminary data.</text>
</comment>
<keyword evidence="3" id="KW-1185">Reference proteome</keyword>
<accession>A0ABQ9HEV4</accession>
<keyword evidence="1" id="KW-0812">Transmembrane</keyword>
<keyword evidence="1" id="KW-1133">Transmembrane helix</keyword>
<evidence type="ECO:0000313" key="3">
    <source>
        <dbReference type="Proteomes" id="UP001159363"/>
    </source>
</evidence>
<sequence>MQCDKPGSYAQHRTPLPRSVSLSASSTNNFCHIYQASIPSKCMCQKYFVFLQPPRPHGTGRRKSERFRARSYTEERCEALLARQSAVWWRLLATSSASHTLAPSIRLSAIPAASRAAFSHGAAYHAVICMSERREGAKGETITLITGIVASNCKPKNLRVIFPFGNLMLDSVMNVAFYDYALSSRMLQYTSRDRNSYSPSAYKASCRTTASRQSPVYIGANRTEYARPHESPNVLSKYWLQHLPRLPLEHLSTDDPSHYLIFPKGAKSATFSHRNHVQGIVMIPADRSFGHVVLRAPSNSQSEFSNYRKHFIVFLIPLVDAVLWIWVLKEV</sequence>
<feature type="transmembrane region" description="Helical" evidence="1">
    <location>
        <begin position="310"/>
        <end position="328"/>
    </location>
</feature>
<dbReference type="EMBL" id="JARBHB010000005">
    <property type="protein sequence ID" value="KAJ8882772.1"/>
    <property type="molecule type" value="Genomic_DNA"/>
</dbReference>
<evidence type="ECO:0000313" key="2">
    <source>
        <dbReference type="EMBL" id="KAJ8882772.1"/>
    </source>
</evidence>
<dbReference type="Proteomes" id="UP001159363">
    <property type="component" value="Chromosome 4"/>
</dbReference>
<organism evidence="2 3">
    <name type="scientific">Dryococelus australis</name>
    <dbReference type="NCBI Taxonomy" id="614101"/>
    <lineage>
        <taxon>Eukaryota</taxon>
        <taxon>Metazoa</taxon>
        <taxon>Ecdysozoa</taxon>
        <taxon>Arthropoda</taxon>
        <taxon>Hexapoda</taxon>
        <taxon>Insecta</taxon>
        <taxon>Pterygota</taxon>
        <taxon>Neoptera</taxon>
        <taxon>Polyneoptera</taxon>
        <taxon>Phasmatodea</taxon>
        <taxon>Verophasmatodea</taxon>
        <taxon>Anareolatae</taxon>
        <taxon>Phasmatidae</taxon>
        <taxon>Eurycanthinae</taxon>
        <taxon>Dryococelus</taxon>
    </lineage>
</organism>
<protein>
    <submittedName>
        <fullName evidence="2">Uncharacterized protein</fullName>
    </submittedName>
</protein>
<keyword evidence="1" id="KW-0472">Membrane</keyword>
<name>A0ABQ9HEV4_9NEOP</name>